<dbReference type="Gene3D" id="1.50.10.100">
    <property type="entry name" value="Chondroitin AC/alginate lyase"/>
    <property type="match status" value="1"/>
</dbReference>
<dbReference type="InterPro" id="IPR038970">
    <property type="entry name" value="Lyase_8"/>
</dbReference>
<evidence type="ECO:0000256" key="3">
    <source>
        <dbReference type="ARBA" id="ARBA00023239"/>
    </source>
</evidence>
<comment type="caution">
    <text evidence="8">The sequence shown here is derived from an EMBL/GenBank/DDBJ whole genome shotgun (WGS) entry which is preliminary data.</text>
</comment>
<dbReference type="InterPro" id="IPR011071">
    <property type="entry name" value="Lyase_8-like_C"/>
</dbReference>
<keyword evidence="3 8" id="KW-0456">Lyase</keyword>
<dbReference type="Pfam" id="PF02884">
    <property type="entry name" value="Lyase_8_C"/>
    <property type="match status" value="1"/>
</dbReference>
<dbReference type="GO" id="GO:0016829">
    <property type="term" value="F:lyase activity"/>
    <property type="evidence" value="ECO:0007669"/>
    <property type="project" value="UniProtKB-KW"/>
</dbReference>
<dbReference type="InterPro" id="IPR012970">
    <property type="entry name" value="Lyase_8_alpha_N"/>
</dbReference>
<proteinExistence type="inferred from homology"/>
<dbReference type="InterPro" id="IPR004103">
    <property type="entry name" value="Lyase_8_C"/>
</dbReference>
<evidence type="ECO:0000259" key="7">
    <source>
        <dbReference type="Pfam" id="PF08124"/>
    </source>
</evidence>
<gene>
    <name evidence="8" type="ORF">ACETRX_34930</name>
</gene>
<evidence type="ECO:0000256" key="2">
    <source>
        <dbReference type="ARBA" id="ARBA00022729"/>
    </source>
</evidence>
<organism evidence="8 9">
    <name type="scientific">Labrys neptuniae</name>
    <dbReference type="NCBI Taxonomy" id="376174"/>
    <lineage>
        <taxon>Bacteria</taxon>
        <taxon>Pseudomonadati</taxon>
        <taxon>Pseudomonadota</taxon>
        <taxon>Alphaproteobacteria</taxon>
        <taxon>Hyphomicrobiales</taxon>
        <taxon>Xanthobacteraceae</taxon>
        <taxon>Labrys</taxon>
    </lineage>
</organism>
<evidence type="ECO:0000259" key="6">
    <source>
        <dbReference type="Pfam" id="PF02884"/>
    </source>
</evidence>
<dbReference type="PANTHER" id="PTHR38481:SF1">
    <property type="entry name" value="HYALURONATE LYASE"/>
    <property type="match status" value="1"/>
</dbReference>
<feature type="domain" description="Polysaccharide lyase family 8 C-terminal" evidence="6">
    <location>
        <begin position="909"/>
        <end position="982"/>
    </location>
</feature>
<dbReference type="Gene3D" id="2.60.220.10">
    <property type="entry name" value="Polysaccharide lyase family 8-like, C-terminal"/>
    <property type="match status" value="1"/>
</dbReference>
<sequence>MGRSVGFVARSNHPFLLKRTTTWPRAQQVIGTFALSVVLAGLAACNDGSGGAPQSPDSTFGTIDAGSDVSAANSNPAPVQAQIEAIKDNVVQGQLRTDPGQDRQTSCPAPKIISSADNDAGVIRPDPLGTIVSSTYATSIDRRRSQLASISGATSLSPEMRAAYLANVADIYKAINDRNLVDGFNANPSYNPSDNSIAGLRARRLWPMMDPMNPDKEATSLDLNAEVFLELQNLTLLAQAYILPITASELPNGIKSYYQETEIKTKIKISLDYITNNLFSKTGTSGSNWWYNEIGNPKLITNIIYILLGDRNNRYANFSDKDIDGYLKVVESWIPDPARRKGSSSSETGANLADKAFIFLMTSLLRGDQAKVGRSAAILSSTEPDVAIGLSAPLLNIQPVNVKTNDGFYSDGGYIQHNYHSYLGNYGKDLIYSVTSAADLLVGTNNDIRGTPGLINLYGYIEKGIVSQIYNGALTRTSHGRMLSRQAYGEHIVGRWLIASLANLAGALDRTQPPAFVDPATSDRIKSYLKGWMTRDTTFSYMPPSGGNLVTGAPAYIQGIMDPSGYYTMNSYAGETLWGIWKDGCVPAASEVPGVVSMPSIAKVFGRSGGANSFAVDIAMFSDSIQSFEQTNNENGTGWWGSLGTVYLHTADQSQFDGNFQPTVNLRRLPGTTTDGSGKALPDANSDLKAKGAFNTNAWAGASVLSSPNTVGDAAMSASVGLIFSTQNATRPSSGSFTPLTGNKSWFLFGDKIVALGSAINGGIGPVETIIENRRLSDSSSMPTLNYGAADTSQTLSLNPGAAQILPAGVSWVSYADPKIAKSQIGYVFLQGSPGVRALLNDGSGTWSALDKGWSTHGDTVVRTNRYFSLAYQHGSNPANGAYAYVILPGRDASATQQAAAALTSRLVILRNDQYASAVADSDLGLLGANIWSVSTGDIIVNGVDGLPLITASNPASVTMRDEAGGKLRITIADPTRKAASVRIKINRKAISVIAKDDSVTLDLTTDPQAMILTVNTTNKAGVSQSALLQLETSEMGAGDTFSSQ</sequence>
<dbReference type="Proteomes" id="UP001595190">
    <property type="component" value="Unassembled WGS sequence"/>
</dbReference>
<name>A0ABV6ZRN3_9HYPH</name>
<comment type="similarity">
    <text evidence="1">Belongs to the polysaccharide lyase 8 family.</text>
</comment>
<dbReference type="InterPro" id="IPR014718">
    <property type="entry name" value="GH-type_carb-bd"/>
</dbReference>
<dbReference type="InterPro" id="IPR008929">
    <property type="entry name" value="Chondroitin_lyas"/>
</dbReference>
<feature type="region of interest" description="Disordered" evidence="4">
    <location>
        <begin position="98"/>
        <end position="119"/>
    </location>
</feature>
<evidence type="ECO:0000259" key="5">
    <source>
        <dbReference type="Pfam" id="PF02278"/>
    </source>
</evidence>
<dbReference type="SUPFAM" id="SSF49863">
    <property type="entry name" value="Hyaluronate lyase-like, C-terminal domain"/>
    <property type="match status" value="1"/>
</dbReference>
<feature type="domain" description="Polysaccharide lyase family 8 central" evidence="5">
    <location>
        <begin position="613"/>
        <end position="891"/>
    </location>
</feature>
<dbReference type="InterPro" id="IPR011013">
    <property type="entry name" value="Gal_mutarotase_sf_dom"/>
</dbReference>
<dbReference type="PANTHER" id="PTHR38481">
    <property type="entry name" value="HYALURONATE LYASE"/>
    <property type="match status" value="1"/>
</dbReference>
<dbReference type="Gene3D" id="2.70.98.10">
    <property type="match status" value="1"/>
</dbReference>
<dbReference type="EMBL" id="JBHGPK010000047">
    <property type="protein sequence ID" value="MFC2254845.1"/>
    <property type="molecule type" value="Genomic_DNA"/>
</dbReference>
<dbReference type="Pfam" id="PF08124">
    <property type="entry name" value="Lyase_8_N"/>
    <property type="match status" value="1"/>
</dbReference>
<dbReference type="Pfam" id="PF02278">
    <property type="entry name" value="Lyase_8"/>
    <property type="match status" value="1"/>
</dbReference>
<reference evidence="8 9" key="1">
    <citation type="submission" date="2024-09" db="EMBL/GenBank/DDBJ databases">
        <title>Description of Labrys sedimenti sp. nov., isolated from a diclofenac-degrading enrichment culture, and genome-based reclassification of Labrys portucalensis as a later heterotypic synonym of Labrys neptuniae.</title>
        <authorList>
            <person name="Tancsics A."/>
            <person name="Csepanyi A."/>
        </authorList>
    </citation>
    <scope>NUCLEOTIDE SEQUENCE [LARGE SCALE GENOMIC DNA]</scope>
    <source>
        <strain evidence="8 9">LMG 23412</strain>
    </source>
</reference>
<feature type="domain" description="Polysaccharide lyase 8 N-terminal alpha-helical" evidence="7">
    <location>
        <begin position="205"/>
        <end position="509"/>
    </location>
</feature>
<dbReference type="InterPro" id="IPR003159">
    <property type="entry name" value="Lyase_8_central_dom"/>
</dbReference>
<evidence type="ECO:0000313" key="8">
    <source>
        <dbReference type="EMBL" id="MFC2254845.1"/>
    </source>
</evidence>
<dbReference type="SUPFAM" id="SSF74650">
    <property type="entry name" value="Galactose mutarotase-like"/>
    <property type="match status" value="1"/>
</dbReference>
<dbReference type="SUPFAM" id="SSF48230">
    <property type="entry name" value="Chondroitin AC/alginate lyase"/>
    <property type="match status" value="1"/>
</dbReference>
<accession>A0ABV6ZRN3</accession>
<dbReference type="RefSeq" id="WP_394315447.1">
    <property type="nucleotide sequence ID" value="NZ_JBHGPK010000047.1"/>
</dbReference>
<evidence type="ECO:0000256" key="4">
    <source>
        <dbReference type="SAM" id="MobiDB-lite"/>
    </source>
</evidence>
<evidence type="ECO:0000256" key="1">
    <source>
        <dbReference type="ARBA" id="ARBA00006699"/>
    </source>
</evidence>
<keyword evidence="2" id="KW-0732">Signal</keyword>
<protein>
    <submittedName>
        <fullName evidence="8">Polysaccharide lyase family 8 super-sandwich domain-containing protein</fullName>
    </submittedName>
</protein>
<evidence type="ECO:0000313" key="9">
    <source>
        <dbReference type="Proteomes" id="UP001595190"/>
    </source>
</evidence>